<dbReference type="Gene3D" id="3.40.50.410">
    <property type="entry name" value="von Willebrand factor, type A domain"/>
    <property type="match status" value="1"/>
</dbReference>
<feature type="domain" description="VWFA" evidence="1">
    <location>
        <begin position="392"/>
        <end position="489"/>
    </location>
</feature>
<dbReference type="KEGG" id="mbd:MEBOL_005059"/>
<dbReference type="CDD" id="cd00198">
    <property type="entry name" value="vWFA"/>
    <property type="match status" value="1"/>
</dbReference>
<dbReference type="Pfam" id="PF13519">
    <property type="entry name" value="VWA_2"/>
    <property type="match status" value="1"/>
</dbReference>
<proteinExistence type="predicted"/>
<dbReference type="RefSeq" id="WP_095979906.1">
    <property type="nucleotide sequence ID" value="NZ_CP022163.1"/>
</dbReference>
<protein>
    <recommendedName>
        <fullName evidence="1">VWFA domain-containing protein</fullName>
    </recommendedName>
</protein>
<dbReference type="EMBL" id="CP022163">
    <property type="protein sequence ID" value="ATB31596.1"/>
    <property type="molecule type" value="Genomic_DNA"/>
</dbReference>
<evidence type="ECO:0000313" key="3">
    <source>
        <dbReference type="Proteomes" id="UP000217289"/>
    </source>
</evidence>
<accession>A0A250IKY4</accession>
<dbReference type="InterPro" id="IPR002035">
    <property type="entry name" value="VWF_A"/>
</dbReference>
<dbReference type="AlphaFoldDB" id="A0A250IKY4"/>
<dbReference type="OrthoDB" id="5377439at2"/>
<sequence>MTPHDTTLPETQRGPAEKLLELVLGGSAHLWHNRPGLDIQGVWYPAQGASEELVRRGTPVAPGLFVPAAVKLYRQLLDIYRLNTDLLAHFASYALTQTDWRDLKVATSALMLVQGHSGQPIREPDGSIAFHDDDLRAIGEAMLLHYERKSTRMLTPKAVLRVAELLETPEIARLNREAGFGDPAARKPPLGRWKVVATRWLRAREQNPALLQGLVKAGYKSTLQRIARKAGYKPLTQAFFEVLGWKQKQAATGHRTVGLAGLQLIKRERFDGLSEAEICERIEHEHLSFKEVVGRLPADVGLTPAILAALLPSLSNKDLLMMTPTLEALGLMADADIRARWEGAVRAASDQRALHIVKNVRGQELKAKLEEASDNAARAAVKEATAETDVRVMFLIDKSGSMQGAIKQSKEALTRILAGFPMDKLHVATFDTMGTVLKPKAASRTGVQHMLRGIEAGGGTVHGAGVHALHWAGVQMPGEAKLIVIVVGDEEGEDGAQLARTFRDCGYDVSALALIVSVAHSRGTSVRTCSTALRVPFSEVSVDQFEDPYQVPRVLKALLDAPVARGQAPVSGWVERVMRTPLLKVA</sequence>
<dbReference type="InterPro" id="IPR036465">
    <property type="entry name" value="vWFA_dom_sf"/>
</dbReference>
<dbReference type="SUPFAM" id="SSF53300">
    <property type="entry name" value="vWA-like"/>
    <property type="match status" value="1"/>
</dbReference>
<dbReference type="Proteomes" id="UP000217289">
    <property type="component" value="Chromosome"/>
</dbReference>
<evidence type="ECO:0000313" key="2">
    <source>
        <dbReference type="EMBL" id="ATB31596.1"/>
    </source>
</evidence>
<name>A0A250IKY4_9BACT</name>
<organism evidence="2 3">
    <name type="scientific">Melittangium boletus DSM 14713</name>
    <dbReference type="NCBI Taxonomy" id="1294270"/>
    <lineage>
        <taxon>Bacteria</taxon>
        <taxon>Pseudomonadati</taxon>
        <taxon>Myxococcota</taxon>
        <taxon>Myxococcia</taxon>
        <taxon>Myxococcales</taxon>
        <taxon>Cystobacterineae</taxon>
        <taxon>Archangiaceae</taxon>
        <taxon>Melittangium</taxon>
    </lineage>
</organism>
<evidence type="ECO:0000259" key="1">
    <source>
        <dbReference type="Pfam" id="PF13519"/>
    </source>
</evidence>
<gene>
    <name evidence="2" type="ORF">MEBOL_005059</name>
</gene>
<keyword evidence="3" id="KW-1185">Reference proteome</keyword>
<reference evidence="2 3" key="1">
    <citation type="submission" date="2017-06" db="EMBL/GenBank/DDBJ databases">
        <authorList>
            <person name="Kim H.J."/>
            <person name="Triplett B.A."/>
        </authorList>
    </citation>
    <scope>NUCLEOTIDE SEQUENCE [LARGE SCALE GENOMIC DNA]</scope>
    <source>
        <strain evidence="2 3">DSM 14713</strain>
    </source>
</reference>